<accession>W1NMI6</accession>
<dbReference type="AlphaFoldDB" id="W1NMI6"/>
<dbReference type="HOGENOM" id="CLU_2402590_0_0_1"/>
<evidence type="ECO:0000313" key="2">
    <source>
        <dbReference type="Proteomes" id="UP000017836"/>
    </source>
</evidence>
<dbReference type="Proteomes" id="UP000017836">
    <property type="component" value="Unassembled WGS sequence"/>
</dbReference>
<name>W1NMI6_AMBTC</name>
<dbReference type="Gramene" id="ERM96683">
    <property type="protein sequence ID" value="ERM96683"/>
    <property type="gene ID" value="AMTR_s00001p00272760"/>
</dbReference>
<reference evidence="2" key="1">
    <citation type="journal article" date="2013" name="Science">
        <title>The Amborella genome and the evolution of flowering plants.</title>
        <authorList>
            <consortium name="Amborella Genome Project"/>
        </authorList>
    </citation>
    <scope>NUCLEOTIDE SEQUENCE [LARGE SCALE GENOMIC DNA]</scope>
</reference>
<gene>
    <name evidence="1" type="ORF">AMTR_s00001p00272760</name>
</gene>
<organism evidence="1 2">
    <name type="scientific">Amborella trichopoda</name>
    <dbReference type="NCBI Taxonomy" id="13333"/>
    <lineage>
        <taxon>Eukaryota</taxon>
        <taxon>Viridiplantae</taxon>
        <taxon>Streptophyta</taxon>
        <taxon>Embryophyta</taxon>
        <taxon>Tracheophyta</taxon>
        <taxon>Spermatophyta</taxon>
        <taxon>Magnoliopsida</taxon>
        <taxon>Amborellales</taxon>
        <taxon>Amborellaceae</taxon>
        <taxon>Amborella</taxon>
    </lineage>
</organism>
<dbReference type="EMBL" id="KI397142">
    <property type="protein sequence ID" value="ERM96683.1"/>
    <property type="molecule type" value="Genomic_DNA"/>
</dbReference>
<sequence length="93" mass="10512">MKAVFRGPGEARKLLIDISFFVSGCPFLVGGPINSVYIDAFGEIFDGWTMETKETMYLVSVRGCILPFRGVGDRKLVGYFPQPRPMMLFYHIL</sequence>
<keyword evidence="2" id="KW-1185">Reference proteome</keyword>
<proteinExistence type="predicted"/>
<protein>
    <submittedName>
        <fullName evidence="1">Uncharacterized protein</fullName>
    </submittedName>
</protein>
<evidence type="ECO:0000313" key="1">
    <source>
        <dbReference type="EMBL" id="ERM96683.1"/>
    </source>
</evidence>